<gene>
    <name evidence="1" type="ORF">HPB50_011239</name>
</gene>
<reference evidence="1" key="1">
    <citation type="submission" date="2020-05" db="EMBL/GenBank/DDBJ databases">
        <title>Large-scale comparative analyses of tick genomes elucidate their genetic diversity and vector capacities.</title>
        <authorList>
            <person name="Jia N."/>
            <person name="Wang J."/>
            <person name="Shi W."/>
            <person name="Du L."/>
            <person name="Sun Y."/>
            <person name="Zhan W."/>
            <person name="Jiang J."/>
            <person name="Wang Q."/>
            <person name="Zhang B."/>
            <person name="Ji P."/>
            <person name="Sakyi L.B."/>
            <person name="Cui X."/>
            <person name="Yuan T."/>
            <person name="Jiang B."/>
            <person name="Yang W."/>
            <person name="Lam T.T.-Y."/>
            <person name="Chang Q."/>
            <person name="Ding S."/>
            <person name="Wang X."/>
            <person name="Zhu J."/>
            <person name="Ruan X."/>
            <person name="Zhao L."/>
            <person name="Wei J."/>
            <person name="Que T."/>
            <person name="Du C."/>
            <person name="Cheng J."/>
            <person name="Dai P."/>
            <person name="Han X."/>
            <person name="Huang E."/>
            <person name="Gao Y."/>
            <person name="Liu J."/>
            <person name="Shao H."/>
            <person name="Ye R."/>
            <person name="Li L."/>
            <person name="Wei W."/>
            <person name="Wang X."/>
            <person name="Wang C."/>
            <person name="Yang T."/>
            <person name="Huo Q."/>
            <person name="Li W."/>
            <person name="Guo W."/>
            <person name="Chen H."/>
            <person name="Zhou L."/>
            <person name="Ni X."/>
            <person name="Tian J."/>
            <person name="Zhou Y."/>
            <person name="Sheng Y."/>
            <person name="Liu T."/>
            <person name="Pan Y."/>
            <person name="Xia L."/>
            <person name="Li J."/>
            <person name="Zhao F."/>
            <person name="Cao W."/>
        </authorList>
    </citation>
    <scope>NUCLEOTIDE SEQUENCE</scope>
    <source>
        <strain evidence="1">Hyas-2018</strain>
    </source>
</reference>
<dbReference type="Proteomes" id="UP000821845">
    <property type="component" value="Chromosome 4"/>
</dbReference>
<comment type="caution">
    <text evidence="1">The sequence shown here is derived from an EMBL/GenBank/DDBJ whole genome shotgun (WGS) entry which is preliminary data.</text>
</comment>
<name>A0ACB7SDP6_HYAAI</name>
<evidence type="ECO:0000313" key="2">
    <source>
        <dbReference type="Proteomes" id="UP000821845"/>
    </source>
</evidence>
<sequence length="221" mass="24891">MPIVELIRPRLEAVKGWPGFTAEALEELKSKHRNNTARERLCSIVLDRMSIRKICELDVLSGHLIGFIDLGNSQGPTDADNVPLATDSPVFMVVGLAAFWKMTFGYFLAAGLPGETVLWRHRKALHKLQDKEGLSASHKLSKAHIDYYQQLSSFDLLNSSNPIATSYKAPLRPATFAYQREVMDTAGQHLIELWLATKRLVRSVSRANKQKRLDSAREHLQ</sequence>
<organism evidence="1 2">
    <name type="scientific">Hyalomma asiaticum</name>
    <name type="common">Tick</name>
    <dbReference type="NCBI Taxonomy" id="266040"/>
    <lineage>
        <taxon>Eukaryota</taxon>
        <taxon>Metazoa</taxon>
        <taxon>Ecdysozoa</taxon>
        <taxon>Arthropoda</taxon>
        <taxon>Chelicerata</taxon>
        <taxon>Arachnida</taxon>
        <taxon>Acari</taxon>
        <taxon>Parasitiformes</taxon>
        <taxon>Ixodida</taxon>
        <taxon>Ixodoidea</taxon>
        <taxon>Ixodidae</taxon>
        <taxon>Hyalomminae</taxon>
        <taxon>Hyalomma</taxon>
    </lineage>
</organism>
<evidence type="ECO:0000313" key="1">
    <source>
        <dbReference type="EMBL" id="KAH6932983.1"/>
    </source>
</evidence>
<protein>
    <submittedName>
        <fullName evidence="1">Uncharacterized protein</fullName>
    </submittedName>
</protein>
<dbReference type="EMBL" id="CM023484">
    <property type="protein sequence ID" value="KAH6932983.1"/>
    <property type="molecule type" value="Genomic_DNA"/>
</dbReference>
<proteinExistence type="predicted"/>
<keyword evidence="2" id="KW-1185">Reference proteome</keyword>
<accession>A0ACB7SDP6</accession>